<evidence type="ECO:0000259" key="20">
    <source>
        <dbReference type="SMART" id="SM00563"/>
    </source>
</evidence>
<dbReference type="STRING" id="7266.A0A3B0KBN9"/>
<dbReference type="EMBL" id="OUUW01000007">
    <property type="protein sequence ID" value="SPP83549.1"/>
    <property type="molecule type" value="Genomic_DNA"/>
</dbReference>
<gene>
    <name evidence="21" type="ORF">DGUA_6G018417</name>
</gene>
<evidence type="ECO:0000256" key="12">
    <source>
        <dbReference type="ARBA" id="ARBA00043943"/>
    </source>
</evidence>
<keyword evidence="4 18" id="KW-0808">Transferase</keyword>
<evidence type="ECO:0000256" key="8">
    <source>
        <dbReference type="ARBA" id="ARBA00023315"/>
    </source>
</evidence>
<dbReference type="GO" id="GO:0005778">
    <property type="term" value="C:peroxisomal membrane"/>
    <property type="evidence" value="ECO:0007669"/>
    <property type="project" value="UniProtKB-SubCell"/>
</dbReference>
<evidence type="ECO:0000256" key="11">
    <source>
        <dbReference type="ARBA" id="ARBA00043888"/>
    </source>
</evidence>
<evidence type="ECO:0000256" key="13">
    <source>
        <dbReference type="ARBA" id="ARBA00044003"/>
    </source>
</evidence>
<sequence>MFTYNNALFKCILQILLPHTRNTHFRGRTCVYNICPCLLMQCMCVGLGCAKRSNCYFTALHFFLLAAIVASVRVKSNDMEMNPAAATETATTPGGGTARRERRFEDDASTPTSSASSAPTPTPTPTPASIAADYMRNFENIIQPGKEASMTREFNPQVAYEFERYLNPQKLKQHVLGSEKLRSILEHYARKTQQPLKKMQQQAKAIIDEIGLDRNMAIIRWCGIAITAIGQRICDGFYVNSASMANVRKDMGRCPVLYLPSHRSYMDFILMSYICYYYDIEIPGIAAGMDFHSMFGMGTMLRKTGAFFMRRSFSNDELYWDIFREYMYALVANYHIGVEFFIEGTRSRNFKALVPKVGLLSMALLPYFTGEVPDVMIVPVSVAYERVLEEQLFVYELLGVPKPKETTKGFFKALKIIDERFGKMFLDFGDPISVREFFGHDSGQRMQRAGVGGHLQKLNRQEIELIKQLANEIIYQQQRRIVINTFNLLSLYYASQLYAQRSSNIDELSRGLLHLKRIFNQLGAHVSIKASSIKADIIDAVEIHSNIVQFSQARLQFTPLAAKQLATQIDVKRMKAHALCPSTMAVAVPMLALQLYVNPCLFWLARPAYLLLAALKEQRKQEQQQHSSGSYSYDSTLSALHSYVSSMDSLFQHEFIIESNREAVEFETHLQLLLDEKVLELEASGRIKVQDNECAHVILAALAPFLCLYYQLAVTLRQIPFDIEFSNKDLLVRVQKHVEQLLQQPGGAAPHVHPYCLALDNLNIAIQALIQRGYLLKCRDSGQLRVVDAPGKCLRQLEQQLLEYCQLMPFAQYSMAANQQAQCHIAKL</sequence>
<feature type="domain" description="Phospholipid/glycerol acyltransferase" evidence="20">
    <location>
        <begin position="256"/>
        <end position="385"/>
    </location>
</feature>
<comment type="catalytic activity">
    <reaction evidence="10">
        <text>dihydroxyacetone phosphate + hexadecanoyl-CoA = 1-hexadecanoylglycerone 3-phosphate + CoA</text>
        <dbReference type="Rhea" id="RHEA:40715"/>
        <dbReference type="ChEBI" id="CHEBI:57287"/>
        <dbReference type="ChEBI" id="CHEBI:57379"/>
        <dbReference type="ChEBI" id="CHEBI:57642"/>
        <dbReference type="ChEBI" id="CHEBI:58303"/>
    </reaction>
    <physiologicalReaction direction="left-to-right" evidence="10">
        <dbReference type="Rhea" id="RHEA:40716"/>
    </physiologicalReaction>
</comment>
<evidence type="ECO:0000256" key="7">
    <source>
        <dbReference type="ARBA" id="ARBA00023140"/>
    </source>
</evidence>
<evidence type="ECO:0000313" key="21">
    <source>
        <dbReference type="EMBL" id="SPP83549.1"/>
    </source>
</evidence>
<keyword evidence="7" id="KW-0576">Peroxisome</keyword>
<dbReference type="CDD" id="cd07993">
    <property type="entry name" value="LPLAT_DHAPAT-like"/>
    <property type="match status" value="1"/>
</dbReference>
<evidence type="ECO:0000256" key="16">
    <source>
        <dbReference type="ARBA" id="ARBA00044290"/>
    </source>
</evidence>
<evidence type="ECO:0000256" key="17">
    <source>
        <dbReference type="ARBA" id="ARBA00049095"/>
    </source>
</evidence>
<protein>
    <recommendedName>
        <fullName evidence="15">Dihydroxyacetone phosphate acyltransferase</fullName>
        <ecNumber evidence="14">2.3.1.42</ecNumber>
    </recommendedName>
    <alternativeName>
        <fullName evidence="16">Glycerone-phosphate O-acyltransferase</fullName>
    </alternativeName>
</protein>
<comment type="similarity">
    <text evidence="2 18">Belongs to the GPAT/DAPAT family.</text>
</comment>
<comment type="pathway">
    <text evidence="9">Membrane lipid metabolism; glycerophospholipid metabolism.</text>
</comment>
<evidence type="ECO:0000256" key="1">
    <source>
        <dbReference type="ARBA" id="ARBA00005189"/>
    </source>
</evidence>
<keyword evidence="5" id="KW-0007">Acetylation</keyword>
<accession>A0A3B0KBN9</accession>
<dbReference type="InterPro" id="IPR002123">
    <property type="entry name" value="Plipid/glycerol_acylTrfase"/>
</dbReference>
<evidence type="ECO:0000256" key="10">
    <source>
        <dbReference type="ARBA" id="ARBA00043732"/>
    </source>
</evidence>
<keyword evidence="6" id="KW-0472">Membrane</keyword>
<dbReference type="InterPro" id="IPR041728">
    <property type="entry name" value="GPAT/DHAPAT_LPLAT"/>
</dbReference>
<feature type="compositionally biased region" description="Low complexity" evidence="19">
    <location>
        <begin position="109"/>
        <end position="119"/>
    </location>
</feature>
<dbReference type="PANTHER" id="PTHR12563:SF17">
    <property type="entry name" value="DIHYDROXYACETONE PHOSPHATE ACYLTRANSFERASE"/>
    <property type="match status" value="1"/>
</dbReference>
<keyword evidence="8 18" id="KW-0012">Acyltransferase</keyword>
<dbReference type="Proteomes" id="UP000268350">
    <property type="component" value="Unassembled WGS sequence"/>
</dbReference>
<dbReference type="PIRSF" id="PIRSF000437">
    <property type="entry name" value="GPAT_DHAPAT"/>
    <property type="match status" value="1"/>
</dbReference>
<dbReference type="InterPro" id="IPR045520">
    <property type="entry name" value="GPAT/DHAPAT_C"/>
</dbReference>
<dbReference type="AlphaFoldDB" id="A0A3B0KBN9"/>
<dbReference type="GO" id="GO:0006631">
    <property type="term" value="P:fatty acid metabolic process"/>
    <property type="evidence" value="ECO:0007669"/>
    <property type="project" value="TreeGrafter"/>
</dbReference>
<reference evidence="22" key="1">
    <citation type="submission" date="2018-01" db="EMBL/GenBank/DDBJ databases">
        <authorList>
            <person name="Alioto T."/>
            <person name="Alioto T."/>
        </authorList>
    </citation>
    <scope>NUCLEOTIDE SEQUENCE [LARGE SCALE GENOMIC DNA]</scope>
</reference>
<dbReference type="PANTHER" id="PTHR12563">
    <property type="entry name" value="GLYCEROL-3-PHOSPHATE ACYLTRANSFERASE"/>
    <property type="match status" value="1"/>
</dbReference>
<evidence type="ECO:0000256" key="15">
    <source>
        <dbReference type="ARBA" id="ARBA00044178"/>
    </source>
</evidence>
<evidence type="ECO:0000256" key="2">
    <source>
        <dbReference type="ARBA" id="ARBA00007937"/>
    </source>
</evidence>
<evidence type="ECO:0000256" key="9">
    <source>
        <dbReference type="ARBA" id="ARBA00037925"/>
    </source>
</evidence>
<dbReference type="PIRSF" id="PIRSF500063">
    <property type="entry name" value="DHAPAT"/>
    <property type="match status" value="1"/>
</dbReference>
<proteinExistence type="inferred from homology"/>
<dbReference type="GO" id="GO:0008654">
    <property type="term" value="P:phospholipid biosynthetic process"/>
    <property type="evidence" value="ECO:0007669"/>
    <property type="project" value="TreeGrafter"/>
</dbReference>
<dbReference type="GO" id="GO:0016287">
    <property type="term" value="F:glycerone-phosphate O-acyltransferase activity"/>
    <property type="evidence" value="ECO:0007669"/>
    <property type="project" value="UniProtKB-EC"/>
</dbReference>
<dbReference type="Pfam" id="PF19277">
    <property type="entry name" value="GPAT_C"/>
    <property type="match status" value="1"/>
</dbReference>
<evidence type="ECO:0000256" key="19">
    <source>
        <dbReference type="SAM" id="MobiDB-lite"/>
    </source>
</evidence>
<feature type="compositionally biased region" description="Low complexity" evidence="19">
    <location>
        <begin position="83"/>
        <end position="92"/>
    </location>
</feature>
<feature type="region of interest" description="Disordered" evidence="19">
    <location>
        <begin position="82"/>
        <end position="128"/>
    </location>
</feature>
<evidence type="ECO:0000256" key="3">
    <source>
        <dbReference type="ARBA" id="ARBA00022553"/>
    </source>
</evidence>
<dbReference type="EC" id="2.3.1.42" evidence="14"/>
<comment type="catalytic activity">
    <reaction evidence="17">
        <text>dihydroxyacetone phosphate + an acyl-CoA = a 1-acylglycerone 3-phosphate + CoA</text>
        <dbReference type="Rhea" id="RHEA:17657"/>
        <dbReference type="ChEBI" id="CHEBI:57287"/>
        <dbReference type="ChEBI" id="CHEBI:57534"/>
        <dbReference type="ChEBI" id="CHEBI:57642"/>
        <dbReference type="ChEBI" id="CHEBI:58342"/>
        <dbReference type="EC" id="2.3.1.42"/>
    </reaction>
    <physiologicalReaction direction="left-to-right" evidence="17">
        <dbReference type="Rhea" id="RHEA:17658"/>
    </physiologicalReaction>
</comment>
<dbReference type="GO" id="GO:0019432">
    <property type="term" value="P:triglyceride biosynthetic process"/>
    <property type="evidence" value="ECO:0007669"/>
    <property type="project" value="TreeGrafter"/>
</dbReference>
<name>A0A3B0KBN9_DROGU</name>
<keyword evidence="3" id="KW-0597">Phosphoprotein</keyword>
<dbReference type="GO" id="GO:0008611">
    <property type="term" value="P:ether lipid biosynthetic process"/>
    <property type="evidence" value="ECO:0007669"/>
    <property type="project" value="InterPro"/>
</dbReference>
<evidence type="ECO:0000256" key="5">
    <source>
        <dbReference type="ARBA" id="ARBA00022990"/>
    </source>
</evidence>
<evidence type="ECO:0000256" key="14">
    <source>
        <dbReference type="ARBA" id="ARBA00044061"/>
    </source>
</evidence>
<comment type="subunit">
    <text evidence="13">Part of a heterotrimeric complex composed of GNPAT, AGPS and a modified form of GNPAT.</text>
</comment>
<dbReference type="InterPro" id="IPR022284">
    <property type="entry name" value="GPAT/DHAPAT"/>
</dbReference>
<organism evidence="21 22">
    <name type="scientific">Drosophila guanche</name>
    <name type="common">Fruit fly</name>
    <dbReference type="NCBI Taxonomy" id="7266"/>
    <lineage>
        <taxon>Eukaryota</taxon>
        <taxon>Metazoa</taxon>
        <taxon>Ecdysozoa</taxon>
        <taxon>Arthropoda</taxon>
        <taxon>Hexapoda</taxon>
        <taxon>Insecta</taxon>
        <taxon>Pterygota</taxon>
        <taxon>Neoptera</taxon>
        <taxon>Endopterygota</taxon>
        <taxon>Diptera</taxon>
        <taxon>Brachycera</taxon>
        <taxon>Muscomorpha</taxon>
        <taxon>Ephydroidea</taxon>
        <taxon>Drosophilidae</taxon>
        <taxon>Drosophila</taxon>
        <taxon>Sophophora</taxon>
    </lineage>
</organism>
<dbReference type="InterPro" id="IPR028353">
    <property type="entry name" value="DHAPAT"/>
</dbReference>
<dbReference type="SUPFAM" id="SSF69593">
    <property type="entry name" value="Glycerol-3-phosphate (1)-acyltransferase"/>
    <property type="match status" value="1"/>
</dbReference>
<dbReference type="GO" id="GO:0031966">
    <property type="term" value="C:mitochondrial membrane"/>
    <property type="evidence" value="ECO:0007669"/>
    <property type="project" value="TreeGrafter"/>
</dbReference>
<comment type="function">
    <text evidence="11">Dihydroxyacetonephosphate acyltransferase catalyzing the first step in the biosynthesis of plasmalogens, a subset of phospholipids that differ from other glycerolipids by having an alkyl chain attached through a vinyl ether linkage at the sn-1 position of the glycerol backbone, and which unique physical properties have an impact on various aspects of cell signaling and membrane biology.</text>
</comment>
<comment type="subcellular location">
    <subcellularLocation>
        <location evidence="12">Peroxisome membrane</location>
        <topology evidence="12">Peripheral membrane protein</topology>
        <orientation evidence="12">Matrix side</orientation>
    </subcellularLocation>
</comment>
<evidence type="ECO:0000313" key="22">
    <source>
        <dbReference type="Proteomes" id="UP000268350"/>
    </source>
</evidence>
<keyword evidence="22" id="KW-1185">Reference proteome</keyword>
<evidence type="ECO:0000256" key="4">
    <source>
        <dbReference type="ARBA" id="ARBA00022679"/>
    </source>
</evidence>
<evidence type="ECO:0000256" key="18">
    <source>
        <dbReference type="PIRNR" id="PIRNR000437"/>
    </source>
</evidence>
<dbReference type="SMART" id="SM00563">
    <property type="entry name" value="PlsC"/>
    <property type="match status" value="1"/>
</dbReference>
<dbReference type="OrthoDB" id="10255570at2759"/>
<comment type="pathway">
    <text evidence="1">Lipid metabolism.</text>
</comment>
<evidence type="ECO:0000256" key="6">
    <source>
        <dbReference type="ARBA" id="ARBA00023136"/>
    </source>
</evidence>
<dbReference type="Pfam" id="PF01553">
    <property type="entry name" value="Acyltransferase"/>
    <property type="match status" value="1"/>
</dbReference>
<dbReference type="GO" id="GO:0004366">
    <property type="term" value="F:glycerol-3-phosphate O-acyltransferase activity"/>
    <property type="evidence" value="ECO:0007669"/>
    <property type="project" value="TreeGrafter"/>
</dbReference>